<evidence type="ECO:0000256" key="4">
    <source>
        <dbReference type="ARBA" id="ARBA00022692"/>
    </source>
</evidence>
<protein>
    <submittedName>
        <fullName evidence="9">Carbohydrate ABC transporter permease</fullName>
    </submittedName>
</protein>
<keyword evidence="2 7" id="KW-0813">Transport</keyword>
<dbReference type="AlphaFoldDB" id="A0A7Z2ZMC2"/>
<evidence type="ECO:0000313" key="10">
    <source>
        <dbReference type="Proteomes" id="UP000502248"/>
    </source>
</evidence>
<evidence type="ECO:0000256" key="5">
    <source>
        <dbReference type="ARBA" id="ARBA00022989"/>
    </source>
</evidence>
<dbReference type="Gene3D" id="1.10.3720.10">
    <property type="entry name" value="MetI-like"/>
    <property type="match status" value="1"/>
</dbReference>
<keyword evidence="5 7" id="KW-1133">Transmembrane helix</keyword>
<feature type="transmembrane region" description="Helical" evidence="7">
    <location>
        <begin position="110"/>
        <end position="134"/>
    </location>
</feature>
<evidence type="ECO:0000256" key="7">
    <source>
        <dbReference type="RuleBase" id="RU363032"/>
    </source>
</evidence>
<dbReference type="Pfam" id="PF00528">
    <property type="entry name" value="BPD_transp_1"/>
    <property type="match status" value="1"/>
</dbReference>
<feature type="transmembrane region" description="Helical" evidence="7">
    <location>
        <begin position="248"/>
        <end position="269"/>
    </location>
</feature>
<proteinExistence type="inferred from homology"/>
<keyword evidence="4 7" id="KW-0812">Transmembrane</keyword>
<organism evidence="9 10">
    <name type="scientific">Cohnella herbarum</name>
    <dbReference type="NCBI Taxonomy" id="2728023"/>
    <lineage>
        <taxon>Bacteria</taxon>
        <taxon>Bacillati</taxon>
        <taxon>Bacillota</taxon>
        <taxon>Bacilli</taxon>
        <taxon>Bacillales</taxon>
        <taxon>Paenibacillaceae</taxon>
        <taxon>Cohnella</taxon>
    </lineage>
</organism>
<dbReference type="RefSeq" id="WP_169280976.1">
    <property type="nucleotide sequence ID" value="NZ_CP051680.1"/>
</dbReference>
<dbReference type="SUPFAM" id="SSF161098">
    <property type="entry name" value="MetI-like"/>
    <property type="match status" value="1"/>
</dbReference>
<dbReference type="GO" id="GO:0005886">
    <property type="term" value="C:plasma membrane"/>
    <property type="evidence" value="ECO:0007669"/>
    <property type="project" value="UniProtKB-SubCell"/>
</dbReference>
<feature type="transmembrane region" description="Helical" evidence="7">
    <location>
        <begin position="77"/>
        <end position="103"/>
    </location>
</feature>
<evidence type="ECO:0000256" key="6">
    <source>
        <dbReference type="ARBA" id="ARBA00023136"/>
    </source>
</evidence>
<dbReference type="Proteomes" id="UP000502248">
    <property type="component" value="Chromosome"/>
</dbReference>
<dbReference type="PROSITE" id="PS50928">
    <property type="entry name" value="ABC_TM1"/>
    <property type="match status" value="1"/>
</dbReference>
<sequence>MMSTITRYNMTGKKWRLAPFYIGIALLSTLFIYPLIYTLLTSFKTNGEIFSNYFGLPESWRFENYAHAWVKGKIGAYFMNSVFICTVYVALVLLFSSMASFVLARLRGKWLTAVFYFFVAGMMIPVHAILIPLAQTSVSLGLSDQYSFLIGIYIASGVPYMIFIMYGFMKGLPRELEEAVIIDGGGLWTIYRNILLPLSRPVLATMGILGFLSTWNDLILALLFIKKSAMWTLSLGLLNFSGFYTTDYVGLCSAIVLVNIPTIIVYISLQEYVEKGLTAGAVKG</sequence>
<dbReference type="InterPro" id="IPR000515">
    <property type="entry name" value="MetI-like"/>
</dbReference>
<feature type="domain" description="ABC transmembrane type-1" evidence="8">
    <location>
        <begin position="78"/>
        <end position="268"/>
    </location>
</feature>
<accession>A0A7Z2ZMC2</accession>
<feature type="transmembrane region" description="Helical" evidence="7">
    <location>
        <begin position="202"/>
        <end position="225"/>
    </location>
</feature>
<name>A0A7Z2ZMC2_9BACL</name>
<dbReference type="KEGG" id="cheb:HH215_16900"/>
<keyword evidence="6 7" id="KW-0472">Membrane</keyword>
<gene>
    <name evidence="9" type="ORF">HH215_16900</name>
</gene>
<feature type="transmembrane region" description="Helical" evidence="7">
    <location>
        <begin position="20"/>
        <end position="40"/>
    </location>
</feature>
<keyword evidence="10" id="KW-1185">Reference proteome</keyword>
<dbReference type="EMBL" id="CP051680">
    <property type="protein sequence ID" value="QJD84695.1"/>
    <property type="molecule type" value="Genomic_DNA"/>
</dbReference>
<evidence type="ECO:0000256" key="2">
    <source>
        <dbReference type="ARBA" id="ARBA00022448"/>
    </source>
</evidence>
<evidence type="ECO:0000256" key="3">
    <source>
        <dbReference type="ARBA" id="ARBA00022475"/>
    </source>
</evidence>
<feature type="transmembrane region" description="Helical" evidence="7">
    <location>
        <begin position="146"/>
        <end position="168"/>
    </location>
</feature>
<dbReference type="PANTHER" id="PTHR43744">
    <property type="entry name" value="ABC TRANSPORTER PERMEASE PROTEIN MG189-RELATED-RELATED"/>
    <property type="match status" value="1"/>
</dbReference>
<comment type="subcellular location">
    <subcellularLocation>
        <location evidence="1 7">Cell membrane</location>
        <topology evidence="1 7">Multi-pass membrane protein</topology>
    </subcellularLocation>
</comment>
<dbReference type="PANTHER" id="PTHR43744:SF12">
    <property type="entry name" value="ABC TRANSPORTER PERMEASE PROTEIN MG189-RELATED"/>
    <property type="match status" value="1"/>
</dbReference>
<dbReference type="InterPro" id="IPR035906">
    <property type="entry name" value="MetI-like_sf"/>
</dbReference>
<dbReference type="GO" id="GO:0055085">
    <property type="term" value="P:transmembrane transport"/>
    <property type="evidence" value="ECO:0007669"/>
    <property type="project" value="InterPro"/>
</dbReference>
<dbReference type="CDD" id="cd06261">
    <property type="entry name" value="TM_PBP2"/>
    <property type="match status" value="1"/>
</dbReference>
<reference evidence="9 10" key="1">
    <citation type="submission" date="2020-04" db="EMBL/GenBank/DDBJ databases">
        <title>Genome sequencing of novel species.</title>
        <authorList>
            <person name="Heo J."/>
            <person name="Kim S.-J."/>
            <person name="Kim J.-S."/>
            <person name="Hong S.-B."/>
            <person name="Kwon S.-W."/>
        </authorList>
    </citation>
    <scope>NUCLEOTIDE SEQUENCE [LARGE SCALE GENOMIC DNA]</scope>
    <source>
        <strain evidence="9 10">MFER-1</strain>
    </source>
</reference>
<keyword evidence="3" id="KW-1003">Cell membrane</keyword>
<evidence type="ECO:0000313" key="9">
    <source>
        <dbReference type="EMBL" id="QJD84695.1"/>
    </source>
</evidence>
<comment type="similarity">
    <text evidence="7">Belongs to the binding-protein-dependent transport system permease family.</text>
</comment>
<evidence type="ECO:0000256" key="1">
    <source>
        <dbReference type="ARBA" id="ARBA00004651"/>
    </source>
</evidence>
<evidence type="ECO:0000259" key="8">
    <source>
        <dbReference type="PROSITE" id="PS50928"/>
    </source>
</evidence>